<name>A0ACC2TU41_9FUNG</name>
<protein>
    <submittedName>
        <fullName evidence="1">Uncharacterized protein</fullName>
    </submittedName>
</protein>
<sequence>MFFYLLLVVPGLVLAKPATHILQEGKFKVHLTCSREDLSCDGFKKSIKHVAKFFENALSLKKEISVAVNFRPFSVESGVNKDLADTQIRSALLKNNPCFSIPRALCKQINTCSKDDEIDFTVTINQNKRFYFASDFGEKQDGYSAIDTLAHEFVHGMGFSDCFTSGSCNTNIVPMFQTRYGKSKDTAEIKFYTNSFVSHIYTSKGKKLISYIDELNDKKEMPLKDATCGITRLTKYHLDILKDVEDLATTRGNSTSKPCTEAKSFSELMESMTHVHL</sequence>
<accession>A0ACC2TU41</accession>
<reference evidence="1" key="1">
    <citation type="submission" date="2022-04" db="EMBL/GenBank/DDBJ databases">
        <title>Genome of the entomopathogenic fungus Entomophthora muscae.</title>
        <authorList>
            <person name="Elya C."/>
            <person name="Lovett B.R."/>
            <person name="Lee E."/>
            <person name="Macias A.M."/>
            <person name="Hajek A.E."/>
            <person name="De Bivort B.L."/>
            <person name="Kasson M.T."/>
            <person name="De Fine Licht H.H."/>
            <person name="Stajich J.E."/>
        </authorList>
    </citation>
    <scope>NUCLEOTIDE SEQUENCE</scope>
    <source>
        <strain evidence="1">Berkeley</strain>
    </source>
</reference>
<evidence type="ECO:0000313" key="2">
    <source>
        <dbReference type="Proteomes" id="UP001165960"/>
    </source>
</evidence>
<dbReference type="EMBL" id="QTSX02002167">
    <property type="protein sequence ID" value="KAJ9078015.1"/>
    <property type="molecule type" value="Genomic_DNA"/>
</dbReference>
<gene>
    <name evidence="1" type="ORF">DSO57_1011062</name>
</gene>
<organism evidence="1 2">
    <name type="scientific">Entomophthora muscae</name>
    <dbReference type="NCBI Taxonomy" id="34485"/>
    <lineage>
        <taxon>Eukaryota</taxon>
        <taxon>Fungi</taxon>
        <taxon>Fungi incertae sedis</taxon>
        <taxon>Zoopagomycota</taxon>
        <taxon>Entomophthoromycotina</taxon>
        <taxon>Entomophthoromycetes</taxon>
        <taxon>Entomophthorales</taxon>
        <taxon>Entomophthoraceae</taxon>
        <taxon>Entomophthora</taxon>
    </lineage>
</organism>
<dbReference type="Proteomes" id="UP001165960">
    <property type="component" value="Unassembled WGS sequence"/>
</dbReference>
<proteinExistence type="predicted"/>
<comment type="caution">
    <text evidence="1">The sequence shown here is derived from an EMBL/GenBank/DDBJ whole genome shotgun (WGS) entry which is preliminary data.</text>
</comment>
<evidence type="ECO:0000313" key="1">
    <source>
        <dbReference type="EMBL" id="KAJ9078015.1"/>
    </source>
</evidence>
<keyword evidence="2" id="KW-1185">Reference proteome</keyword>